<dbReference type="PANTHER" id="PTHR43179">
    <property type="entry name" value="RHAMNOSYLTRANSFERASE WBBL"/>
    <property type="match status" value="1"/>
</dbReference>
<accession>A0AAE7E291</accession>
<dbReference type="Gene3D" id="3.90.550.10">
    <property type="entry name" value="Spore Coat Polysaccharide Biosynthesis Protein SpsA, Chain A"/>
    <property type="match status" value="1"/>
</dbReference>
<gene>
    <name evidence="2" type="ORF">AAQM_1981</name>
</gene>
<dbReference type="CDD" id="cd04186">
    <property type="entry name" value="GT_2_like_c"/>
    <property type="match status" value="1"/>
</dbReference>
<evidence type="ECO:0000313" key="2">
    <source>
        <dbReference type="EMBL" id="QKE26707.1"/>
    </source>
</evidence>
<sequence length="312" mass="36175">MKNIDISFITINYNSSSFTIKLIESIISQTKDLNFEIIVVDNASEKEDFSTLKNFTKNISNLKLIENNINSGFASGNMLGVNYVSGKYYFFINNDCLLLNNTAGILKNFLDNNDDVALVTAKVLDDKKNFSSSYKQFPHVLKQLFGNSIQRFFSKNKFPSNKIKLNKNSQVEVISGSCMFFRADIFCDIGGFDTIFFLYCEEEDISKKVWDIGKKVYFIPEAEVYHKSGGSTSQNILMEREFYISYYHLLNKHFNVFERVLLKIALFFKLFFRVFKKKNGLAIFLSMLKGFPKKESLRYKQKLIKKEENNVI</sequence>
<feature type="domain" description="Glycosyltransferase 2-like" evidence="1">
    <location>
        <begin position="7"/>
        <end position="186"/>
    </location>
</feature>
<proteinExistence type="predicted"/>
<reference evidence="2 3" key="1">
    <citation type="submission" date="2018-07" db="EMBL/GenBank/DDBJ databases">
        <title>Identification of phenol metabolism pathways in Arcobacter.</title>
        <authorList>
            <person name="Miller W.G."/>
            <person name="Yee E."/>
            <person name="Bono J.L."/>
        </authorList>
    </citation>
    <scope>NUCLEOTIDE SEQUENCE [LARGE SCALE GENOMIC DNA]</scope>
    <source>
        <strain evidence="2 3">W63</strain>
    </source>
</reference>
<dbReference type="Proteomes" id="UP000502065">
    <property type="component" value="Chromosome"/>
</dbReference>
<dbReference type="KEGG" id="aaqi:AAQM_1981"/>
<dbReference type="Pfam" id="PF00535">
    <property type="entry name" value="Glycos_transf_2"/>
    <property type="match status" value="1"/>
</dbReference>
<organism evidence="2 3">
    <name type="scientific">Arcobacter aquimarinus</name>
    <dbReference type="NCBI Taxonomy" id="1315211"/>
    <lineage>
        <taxon>Bacteria</taxon>
        <taxon>Pseudomonadati</taxon>
        <taxon>Campylobacterota</taxon>
        <taxon>Epsilonproteobacteria</taxon>
        <taxon>Campylobacterales</taxon>
        <taxon>Arcobacteraceae</taxon>
        <taxon>Arcobacter</taxon>
    </lineage>
</organism>
<name>A0AAE7E291_9BACT</name>
<dbReference type="PANTHER" id="PTHR43179:SF7">
    <property type="entry name" value="RHAMNOSYLTRANSFERASE WBBL"/>
    <property type="match status" value="1"/>
</dbReference>
<dbReference type="EMBL" id="CP030944">
    <property type="protein sequence ID" value="QKE26707.1"/>
    <property type="molecule type" value="Genomic_DNA"/>
</dbReference>
<protein>
    <submittedName>
        <fullName evidence="2">Glycosyltransferase, family 2</fullName>
    </submittedName>
</protein>
<dbReference type="AlphaFoldDB" id="A0AAE7E291"/>
<evidence type="ECO:0000313" key="3">
    <source>
        <dbReference type="Proteomes" id="UP000502065"/>
    </source>
</evidence>
<dbReference type="InterPro" id="IPR029044">
    <property type="entry name" value="Nucleotide-diphossugar_trans"/>
</dbReference>
<dbReference type="RefSeq" id="WP_164967091.1">
    <property type="nucleotide sequence ID" value="NZ_CBCSAE010000013.1"/>
</dbReference>
<dbReference type="InterPro" id="IPR001173">
    <property type="entry name" value="Glyco_trans_2-like"/>
</dbReference>
<dbReference type="SUPFAM" id="SSF53448">
    <property type="entry name" value="Nucleotide-diphospho-sugar transferases"/>
    <property type="match status" value="1"/>
</dbReference>
<keyword evidence="3" id="KW-1185">Reference proteome</keyword>
<evidence type="ECO:0000259" key="1">
    <source>
        <dbReference type="Pfam" id="PF00535"/>
    </source>
</evidence>